<evidence type="ECO:0000259" key="2">
    <source>
        <dbReference type="SMART" id="SM00974"/>
    </source>
</evidence>
<gene>
    <name evidence="3" type="ORF">RT723_01710</name>
</gene>
<dbReference type="InterPro" id="IPR025280">
    <property type="entry name" value="SNIPE"/>
</dbReference>
<dbReference type="Pfam" id="PF13250">
    <property type="entry name" value="SNIPE"/>
    <property type="match status" value="1"/>
</dbReference>
<comment type="caution">
    <text evidence="3">The sequence shown here is derived from an EMBL/GenBank/DDBJ whole genome shotgun (WGS) entry which is preliminary data.</text>
</comment>
<dbReference type="SMART" id="SM00974">
    <property type="entry name" value="T5orf172"/>
    <property type="match status" value="1"/>
</dbReference>
<reference evidence="3 4" key="1">
    <citation type="submission" date="2023-10" db="EMBL/GenBank/DDBJ databases">
        <title>Psychrosphaera aquimaarina strain SW33 isolated from seawater.</title>
        <authorList>
            <person name="Bayburt H."/>
            <person name="Kim J.M."/>
            <person name="Choi B.J."/>
            <person name="Jeon C.O."/>
        </authorList>
    </citation>
    <scope>NUCLEOTIDE SEQUENCE [LARGE SCALE GENOMIC DNA]</scope>
    <source>
        <strain evidence="3 4">KCTC 52743</strain>
    </source>
</reference>
<dbReference type="Proteomes" id="UP001257914">
    <property type="component" value="Unassembled WGS sequence"/>
</dbReference>
<evidence type="ECO:0000313" key="4">
    <source>
        <dbReference type="Proteomes" id="UP001257914"/>
    </source>
</evidence>
<evidence type="ECO:0000256" key="1">
    <source>
        <dbReference type="SAM" id="Coils"/>
    </source>
</evidence>
<protein>
    <submittedName>
        <fullName evidence="3">GIY-YIG nuclease family protein</fullName>
    </submittedName>
</protein>
<dbReference type="EMBL" id="JAWCUA010000001">
    <property type="protein sequence ID" value="MDU0111746.1"/>
    <property type="molecule type" value="Genomic_DNA"/>
</dbReference>
<evidence type="ECO:0000313" key="3">
    <source>
        <dbReference type="EMBL" id="MDU0111746.1"/>
    </source>
</evidence>
<dbReference type="RefSeq" id="WP_315945640.1">
    <property type="nucleotide sequence ID" value="NZ_JAWCUA010000001.1"/>
</dbReference>
<sequence>MLNMIVVSVALLSAFVWVLSINGRKKKLLNAVIGELKVVDSLFSPVNKEEDKLQSLKEQYSTLQSSYKKSLAILKKNEERLSQFNIGVGTSDAVVYEKLTADKSLNEIQDKIDDVKNCIKETVRMKDACICKLYGQMEINGKKSEANKFFNREIKLRIRCLDNEFKAAKALADWNNINRLIARTKTAFSDINERGDIVQISLQSAYLNLKIEELKLGYELKLAKQAAEEAVREEARHIREAEREEKRIKAAAEKAEKERILMEELVAKELIKLKSFTQEQKELYELHKQQLERLKEKERRAVSLAQLTRAGYVYVISNTKSFGEGVVKIGMTRRADPNERVKELGDASVPELFKVHAFAFTEDAPNLEKHLHNEFAEQRVNLVNGRKEFFYVDAERVLERFNTYDGQYEFSELTK</sequence>
<feature type="domain" description="Bacteriophage T5 Orf172 DNA-binding" evidence="2">
    <location>
        <begin position="321"/>
        <end position="401"/>
    </location>
</feature>
<dbReference type="Pfam" id="PF10544">
    <property type="entry name" value="T5orf172"/>
    <property type="match status" value="1"/>
</dbReference>
<name>A0ABU3QWE2_9GAMM</name>
<organism evidence="3 4">
    <name type="scientific">Psychrosphaera aquimarina</name>
    <dbReference type="NCBI Taxonomy" id="2044854"/>
    <lineage>
        <taxon>Bacteria</taxon>
        <taxon>Pseudomonadati</taxon>
        <taxon>Pseudomonadota</taxon>
        <taxon>Gammaproteobacteria</taxon>
        <taxon>Alteromonadales</taxon>
        <taxon>Pseudoalteromonadaceae</taxon>
        <taxon>Psychrosphaera</taxon>
    </lineage>
</organism>
<proteinExistence type="predicted"/>
<keyword evidence="4" id="KW-1185">Reference proteome</keyword>
<feature type="coiled-coil region" evidence="1">
    <location>
        <begin position="224"/>
        <end position="301"/>
    </location>
</feature>
<dbReference type="InterPro" id="IPR018306">
    <property type="entry name" value="Phage_T5_Orf172_DNA-bd"/>
</dbReference>
<accession>A0ABU3QWE2</accession>
<keyword evidence="1" id="KW-0175">Coiled coil</keyword>